<protein>
    <recommendedName>
        <fullName evidence="2">PIN domain-containing protein</fullName>
    </recommendedName>
</protein>
<accession>A0AAT9GMK0</accession>
<evidence type="ECO:0000313" key="1">
    <source>
        <dbReference type="EMBL" id="BFH72071.1"/>
    </source>
</evidence>
<dbReference type="AlphaFoldDB" id="A0AAT9GMK0"/>
<reference evidence="1" key="1">
    <citation type="submission" date="2024-03" db="EMBL/GenBank/DDBJ databases">
        <title>Complete genome sequence of Sulfurisphaera javensis strain KD-1.</title>
        <authorList>
            <person name="Sakai H."/>
            <person name="Nur N."/>
            <person name="Suwanto A."/>
            <person name="Kurosawa N."/>
        </authorList>
    </citation>
    <scope>NUCLEOTIDE SEQUENCE</scope>
    <source>
        <strain evidence="1">KD-1</strain>
    </source>
</reference>
<dbReference type="RefSeq" id="WP_369610323.1">
    <property type="nucleotide sequence ID" value="NZ_AP031322.1"/>
</dbReference>
<sequence length="85" mass="10093">MVDTNVLVYDFISDSHEEAKKKLNVIERMVLRFNILVKFILMVITKLKIYNQLVKEKVEEILKNSVIVRVRKEDFIDSINLNIKN</sequence>
<dbReference type="GeneID" id="92352949"/>
<evidence type="ECO:0008006" key="2">
    <source>
        <dbReference type="Google" id="ProtNLM"/>
    </source>
</evidence>
<gene>
    <name evidence="1" type="ORF">SJAV_00150</name>
</gene>
<organism evidence="1">
    <name type="scientific">Sulfurisphaera javensis</name>
    <dbReference type="NCBI Taxonomy" id="2049879"/>
    <lineage>
        <taxon>Archaea</taxon>
        <taxon>Thermoproteota</taxon>
        <taxon>Thermoprotei</taxon>
        <taxon>Sulfolobales</taxon>
        <taxon>Sulfolobaceae</taxon>
        <taxon>Sulfurisphaera</taxon>
    </lineage>
</organism>
<dbReference type="KEGG" id="sjv:SJAV_00150"/>
<dbReference type="EMBL" id="AP031322">
    <property type="protein sequence ID" value="BFH72071.1"/>
    <property type="molecule type" value="Genomic_DNA"/>
</dbReference>
<proteinExistence type="predicted"/>
<name>A0AAT9GMK0_9CREN</name>